<protein>
    <submittedName>
        <fullName evidence="3">Uncharacterized protein</fullName>
    </submittedName>
</protein>
<evidence type="ECO:0000313" key="3">
    <source>
        <dbReference type="EMBL" id="SHL64337.1"/>
    </source>
</evidence>
<gene>
    <name evidence="2" type="ORF">GCM10010984_24830</name>
    <name evidence="3" type="ORF">SAMN05443634_11313</name>
</gene>
<evidence type="ECO:0000256" key="1">
    <source>
        <dbReference type="SAM" id="SignalP"/>
    </source>
</evidence>
<evidence type="ECO:0000313" key="4">
    <source>
        <dbReference type="Proteomes" id="UP000184120"/>
    </source>
</evidence>
<keyword evidence="5" id="KW-1185">Reference proteome</keyword>
<name>A0A1M7CAX7_9FLAO</name>
<reference evidence="5" key="4">
    <citation type="journal article" date="2019" name="Int. J. Syst. Evol. Microbiol.">
        <title>The Global Catalogue of Microorganisms (GCM) 10K type strain sequencing project: providing services to taxonomists for standard genome sequencing and annotation.</title>
        <authorList>
            <consortium name="The Broad Institute Genomics Platform"/>
            <consortium name="The Broad Institute Genome Sequencing Center for Infectious Disease"/>
            <person name="Wu L."/>
            <person name="Ma J."/>
        </authorList>
    </citation>
    <scope>NUCLEOTIDE SEQUENCE [LARGE SCALE GENOMIC DNA]</scope>
    <source>
        <strain evidence="5">CGMCC 1.12707</strain>
    </source>
</reference>
<accession>A0A1M7CAX7</accession>
<sequence>MKNLKLISFLLIGMISFAQVGIGTNTPHSSALLDVASTNKGVLLPKVNLLGKNDVTTIPNPVNGLLVFNQAANGTDSNAVAANTIYFWQNSLWQKFTTYSEIIALKQTNQFVLRSSTIQAFTNNQVTNLNATESNEVVVLWGQDEISIDNPTDIQLLNNNRTFRINTEGEYRILSNFSFNPAKSTTTDNSNFTSVTFVFMKSTDAGNTWNAIAGTTSPYDVGVSNATQTIILPPTIVHLNVNDRIRVVVVKPELAPTYGNGAGILKNVASDYTKYLRMTRVSAN</sequence>
<reference evidence="4" key="2">
    <citation type="submission" date="2016-11" db="EMBL/GenBank/DDBJ databases">
        <authorList>
            <person name="Varghese N."/>
            <person name="Submissions S."/>
        </authorList>
    </citation>
    <scope>NUCLEOTIDE SEQUENCE [LARGE SCALE GENOMIC DNA]</scope>
    <source>
        <strain evidence="4">DSM 27989</strain>
    </source>
</reference>
<dbReference type="OrthoDB" id="933310at2"/>
<dbReference type="AlphaFoldDB" id="A0A1M7CAX7"/>
<dbReference type="RefSeq" id="WP_072933882.1">
    <property type="nucleotide sequence ID" value="NZ_BMFL01000017.1"/>
</dbReference>
<reference evidence="3" key="3">
    <citation type="submission" date="2016-11" db="EMBL/GenBank/DDBJ databases">
        <authorList>
            <person name="Jaros S."/>
            <person name="Januszkiewicz K."/>
            <person name="Wedrychowicz H."/>
        </authorList>
    </citation>
    <scope>NUCLEOTIDE SEQUENCE [LARGE SCALE GENOMIC DNA]</scope>
    <source>
        <strain evidence="3">DSM 27989</strain>
    </source>
</reference>
<dbReference type="EMBL" id="FRBH01000013">
    <property type="protein sequence ID" value="SHL64337.1"/>
    <property type="molecule type" value="Genomic_DNA"/>
</dbReference>
<dbReference type="Proteomes" id="UP000650994">
    <property type="component" value="Unassembled WGS sequence"/>
</dbReference>
<keyword evidence="1" id="KW-0732">Signal</keyword>
<dbReference type="Proteomes" id="UP000184120">
    <property type="component" value="Unassembled WGS sequence"/>
</dbReference>
<feature type="chain" id="PRO_5012252181" evidence="1">
    <location>
        <begin position="21"/>
        <end position="284"/>
    </location>
</feature>
<dbReference type="EMBL" id="BMFL01000017">
    <property type="protein sequence ID" value="GGF06585.1"/>
    <property type="molecule type" value="Genomic_DNA"/>
</dbReference>
<reference evidence="2" key="1">
    <citation type="journal article" date="2014" name="Int. J. Syst. Evol. Microbiol.">
        <title>Complete genome of a new Firmicutes species belonging to the dominant human colonic microbiota ('Ruminococcus bicirculans') reveals two chromosomes and a selective capacity to utilize plant glucans.</title>
        <authorList>
            <consortium name="NISC Comparative Sequencing Program"/>
            <person name="Wegmann U."/>
            <person name="Louis P."/>
            <person name="Goesmann A."/>
            <person name="Henrissat B."/>
            <person name="Duncan S.H."/>
            <person name="Flint H.J."/>
        </authorList>
    </citation>
    <scope>NUCLEOTIDE SEQUENCE</scope>
    <source>
        <strain evidence="2">CGMCC 1.12707</strain>
    </source>
</reference>
<proteinExistence type="predicted"/>
<evidence type="ECO:0000313" key="5">
    <source>
        <dbReference type="Proteomes" id="UP000650994"/>
    </source>
</evidence>
<feature type="signal peptide" evidence="1">
    <location>
        <begin position="1"/>
        <end position="20"/>
    </location>
</feature>
<reference evidence="2" key="5">
    <citation type="submission" date="2024-05" db="EMBL/GenBank/DDBJ databases">
        <authorList>
            <person name="Sun Q."/>
            <person name="Zhou Y."/>
        </authorList>
    </citation>
    <scope>NUCLEOTIDE SEQUENCE</scope>
    <source>
        <strain evidence="2">CGMCC 1.12707</strain>
    </source>
</reference>
<evidence type="ECO:0000313" key="2">
    <source>
        <dbReference type="EMBL" id="GGF06585.1"/>
    </source>
</evidence>
<dbReference type="STRING" id="1434701.SAMN05443634_11313"/>
<organism evidence="3 4">
    <name type="scientific">Chishuiella changwenlii</name>
    <dbReference type="NCBI Taxonomy" id="1434701"/>
    <lineage>
        <taxon>Bacteria</taxon>
        <taxon>Pseudomonadati</taxon>
        <taxon>Bacteroidota</taxon>
        <taxon>Flavobacteriia</taxon>
        <taxon>Flavobacteriales</taxon>
        <taxon>Weeksellaceae</taxon>
        <taxon>Chishuiella</taxon>
    </lineage>
</organism>